<dbReference type="HAMAP" id="MF_00299">
    <property type="entry name" value="KptA"/>
    <property type="match status" value="1"/>
</dbReference>
<comment type="caution">
    <text evidence="6">The sequence shown here is derived from an EMBL/GenBank/DDBJ whole genome shotgun (WGS) entry which is preliminary data.</text>
</comment>
<comment type="function">
    <text evidence="4 5">Removes the 2'-phosphate from RNA via an intermediate in which the phosphate is ADP-ribosylated by NAD followed by a presumed transesterification to release the RNA and generate ADP-ribose 1''-2''-cyclic phosphate (APPR&gt;P). May function as an ADP-ribosylase.</text>
</comment>
<organism evidence="6 7">
    <name type="scientific">Yinghuangia aomiensis</name>
    <dbReference type="NCBI Taxonomy" id="676205"/>
    <lineage>
        <taxon>Bacteria</taxon>
        <taxon>Bacillati</taxon>
        <taxon>Actinomycetota</taxon>
        <taxon>Actinomycetes</taxon>
        <taxon>Kitasatosporales</taxon>
        <taxon>Streptomycetaceae</taxon>
        <taxon>Yinghuangia</taxon>
    </lineage>
</organism>
<evidence type="ECO:0000256" key="2">
    <source>
        <dbReference type="ARBA" id="ARBA00022679"/>
    </source>
</evidence>
<proteinExistence type="inferred from homology"/>
<dbReference type="InterPro" id="IPR002745">
    <property type="entry name" value="Ptrans_KptA/Tpt1"/>
</dbReference>
<evidence type="ECO:0000313" key="6">
    <source>
        <dbReference type="EMBL" id="GAA4953242.1"/>
    </source>
</evidence>
<dbReference type="Gene3D" id="3.20.170.30">
    <property type="match status" value="1"/>
</dbReference>
<dbReference type="EC" id="2.7.1.-" evidence="5"/>
<dbReference type="SUPFAM" id="SSF56399">
    <property type="entry name" value="ADP-ribosylation"/>
    <property type="match status" value="1"/>
</dbReference>
<evidence type="ECO:0000256" key="5">
    <source>
        <dbReference type="HAMAP-Rule" id="MF_00299"/>
    </source>
</evidence>
<dbReference type="InterPro" id="IPR022928">
    <property type="entry name" value="RNA_2'-PTrans_KptA"/>
</dbReference>
<dbReference type="PANTHER" id="PTHR12684">
    <property type="entry name" value="PUTATIVE PHOSPHOTRANSFERASE"/>
    <property type="match status" value="1"/>
</dbReference>
<reference evidence="7" key="1">
    <citation type="journal article" date="2019" name="Int. J. Syst. Evol. Microbiol.">
        <title>The Global Catalogue of Microorganisms (GCM) 10K type strain sequencing project: providing services to taxonomists for standard genome sequencing and annotation.</title>
        <authorList>
            <consortium name="The Broad Institute Genomics Platform"/>
            <consortium name="The Broad Institute Genome Sequencing Center for Infectious Disease"/>
            <person name="Wu L."/>
            <person name="Ma J."/>
        </authorList>
    </citation>
    <scope>NUCLEOTIDE SEQUENCE [LARGE SCALE GENOMIC DNA]</scope>
    <source>
        <strain evidence="7">JCM 17986</strain>
    </source>
</reference>
<protein>
    <recommendedName>
        <fullName evidence="5">Probable RNA 2'-phosphotransferase</fullName>
        <ecNumber evidence="5">2.7.1.-</ecNumber>
    </recommendedName>
</protein>
<dbReference type="Proteomes" id="UP001500466">
    <property type="component" value="Unassembled WGS sequence"/>
</dbReference>
<dbReference type="Gene3D" id="1.10.10.970">
    <property type="entry name" value="RNA 2'-phosphotransferase, Tpt1/KptA family, N-terminal domain"/>
    <property type="match status" value="1"/>
</dbReference>
<keyword evidence="3 5" id="KW-0520">NAD</keyword>
<name>A0ABP9GUD1_9ACTN</name>
<dbReference type="InterPro" id="IPR042081">
    <property type="entry name" value="RNA_2'-PTrans_C"/>
</dbReference>
<evidence type="ECO:0000256" key="3">
    <source>
        <dbReference type="ARBA" id="ARBA00023027"/>
    </source>
</evidence>
<comment type="similarity">
    <text evidence="1 5">Belongs to the KptA/TPT1 family.</text>
</comment>
<evidence type="ECO:0000256" key="4">
    <source>
        <dbReference type="ARBA" id="ARBA00025212"/>
    </source>
</evidence>
<accession>A0ABP9GUD1</accession>
<dbReference type="InterPro" id="IPR042080">
    <property type="entry name" value="RNA_2'-PTrans_N"/>
</dbReference>
<keyword evidence="7" id="KW-1185">Reference proteome</keyword>
<evidence type="ECO:0000256" key="1">
    <source>
        <dbReference type="ARBA" id="ARBA00009836"/>
    </source>
</evidence>
<dbReference type="Pfam" id="PF01885">
    <property type="entry name" value="PTS_2-RNA"/>
    <property type="match status" value="1"/>
</dbReference>
<dbReference type="NCBIfam" id="NF002014">
    <property type="entry name" value="PRK00819.1-4"/>
    <property type="match status" value="1"/>
</dbReference>
<dbReference type="EMBL" id="BAABHS010000004">
    <property type="protein sequence ID" value="GAA4953242.1"/>
    <property type="molecule type" value="Genomic_DNA"/>
</dbReference>
<dbReference type="PANTHER" id="PTHR12684:SF2">
    <property type="entry name" value="TRNA 2'-PHOSPHOTRANSFERASE 1"/>
    <property type="match status" value="1"/>
</dbReference>
<sequence>METNIDPRDPAMDPKRMVKVSKYLSRALRHQPERIGITLDASGWVPVDDLLAACRSRGFAVTRVELDLVVAQNDKKRFAFSEDGMRIRASQGHTVDIDLGLAPAEPPSELYHGTVGRVIDAILTEGLRPMNRNDVHLSPDVETARRVGARRGRPVVLVVDAARMHADGHVFRVSDNGVWLVTAVPAEYLRRQG</sequence>
<gene>
    <name evidence="5" type="primary">kptA</name>
    <name evidence="6" type="ORF">GCM10023205_13110</name>
</gene>
<evidence type="ECO:0000313" key="7">
    <source>
        <dbReference type="Proteomes" id="UP001500466"/>
    </source>
</evidence>
<keyword evidence="2 5" id="KW-0808">Transferase</keyword>